<evidence type="ECO:0000313" key="2">
    <source>
        <dbReference type="EMBL" id="VDD14346.1"/>
    </source>
</evidence>
<dbReference type="EMBL" id="LS974620">
    <property type="protein sequence ID" value="CAG7907604.1"/>
    <property type="molecule type" value="Genomic_DNA"/>
</dbReference>
<accession>A0A3P6CFX3</accession>
<dbReference type="EMBL" id="LR031576">
    <property type="protein sequence ID" value="VDD14346.1"/>
    <property type="molecule type" value="Genomic_DNA"/>
</dbReference>
<evidence type="ECO:0000313" key="1">
    <source>
        <dbReference type="EMBL" id="CAG7907604.1"/>
    </source>
</evidence>
<reference evidence="2" key="1">
    <citation type="submission" date="2018-11" db="EMBL/GenBank/DDBJ databases">
        <authorList>
            <consortium name="Genoscope - CEA"/>
            <person name="William W."/>
        </authorList>
    </citation>
    <scope>NUCLEOTIDE SEQUENCE</scope>
</reference>
<dbReference type="Proteomes" id="UP000694005">
    <property type="component" value="Chromosome A04"/>
</dbReference>
<name>A0A3P6CFX3_BRACM</name>
<gene>
    <name evidence="2" type="ORF">BRAA04T17915Z</name>
    <name evidence="1" type="ORF">BRAPAZ1V2_A04P25050.2</name>
</gene>
<organism evidence="2">
    <name type="scientific">Brassica campestris</name>
    <name type="common">Field mustard</name>
    <dbReference type="NCBI Taxonomy" id="3711"/>
    <lineage>
        <taxon>Eukaryota</taxon>
        <taxon>Viridiplantae</taxon>
        <taxon>Streptophyta</taxon>
        <taxon>Embryophyta</taxon>
        <taxon>Tracheophyta</taxon>
        <taxon>Spermatophyta</taxon>
        <taxon>Magnoliopsida</taxon>
        <taxon>eudicotyledons</taxon>
        <taxon>Gunneridae</taxon>
        <taxon>Pentapetalae</taxon>
        <taxon>rosids</taxon>
        <taxon>malvids</taxon>
        <taxon>Brassicales</taxon>
        <taxon>Brassicaceae</taxon>
        <taxon>Brassiceae</taxon>
        <taxon>Brassica</taxon>
    </lineage>
</organism>
<proteinExistence type="predicted"/>
<dbReference type="AlphaFoldDB" id="A0A3P6CFX3"/>
<dbReference type="Gramene" id="A04p25050.2_BraZ1">
    <property type="protein sequence ID" value="A04p25050.2_BraZ1.CDS.1"/>
    <property type="gene ID" value="A04g25050.2_BraZ1"/>
</dbReference>
<protein>
    <submittedName>
        <fullName evidence="1">Uncharacterized protein</fullName>
    </submittedName>
</protein>
<sequence>MSKRWASILGHSDFTGLFLSKSLARPQLLFARRKRKEVFFFSSPQTQNLD</sequence>